<dbReference type="PANTHER" id="PTHR47505:SF1">
    <property type="entry name" value="DNA UTILIZATION PROTEIN YHGH"/>
    <property type="match status" value="1"/>
</dbReference>
<protein>
    <submittedName>
        <fullName evidence="3">ComF family protein</fullName>
    </submittedName>
</protein>
<evidence type="ECO:0000256" key="1">
    <source>
        <dbReference type="ARBA" id="ARBA00008007"/>
    </source>
</evidence>
<sequence>MPAVPPRARVPDRAAARVLDRAAVRVLDRLAEAAEVLVPVECAVCRAPGSGLCRGCRMLLRRSCARPFEASSAAPLLGPCLPVTAAGRYAHELATCLLAFKNGGRTDLAPVLAAGLATALRAAAPSWPPGPVLLVPVPTAPSALRRRWFDPVLVLLEDCARRGVLPAGSAVAGHLRHRGGAGVLPAPAQKRLGRAGRRARPAGSLRAVVPAGARCVVVDDVLTTGATLAEAARALRAGGADVVGAVVLAAVRPPAVPLTADSRPAPPGAGEYRL</sequence>
<proteinExistence type="inferred from homology"/>
<dbReference type="InterPro" id="IPR029057">
    <property type="entry name" value="PRTase-like"/>
</dbReference>
<keyword evidence="4" id="KW-1185">Reference proteome</keyword>
<dbReference type="InterPro" id="IPR000836">
    <property type="entry name" value="PRTase_dom"/>
</dbReference>
<dbReference type="AlphaFoldDB" id="A0A6N8GHG2"/>
<evidence type="ECO:0000313" key="3">
    <source>
        <dbReference type="EMBL" id="MUN61687.1"/>
    </source>
</evidence>
<comment type="similarity">
    <text evidence="1">Belongs to the ComF/GntX family.</text>
</comment>
<feature type="domain" description="Phosphoribosyltransferase" evidence="2">
    <location>
        <begin position="210"/>
        <end position="252"/>
    </location>
</feature>
<dbReference type="SUPFAM" id="SSF53271">
    <property type="entry name" value="PRTase-like"/>
    <property type="match status" value="1"/>
</dbReference>
<dbReference type="Pfam" id="PF00156">
    <property type="entry name" value="Pribosyltran"/>
    <property type="match status" value="1"/>
</dbReference>
<dbReference type="InterPro" id="IPR051910">
    <property type="entry name" value="ComF/GntX_DNA_util-trans"/>
</dbReference>
<dbReference type="CDD" id="cd06223">
    <property type="entry name" value="PRTases_typeI"/>
    <property type="match status" value="1"/>
</dbReference>
<name>A0A6N8GHG2_9MICC</name>
<comment type="caution">
    <text evidence="3">The sequence shown here is derived from an EMBL/GenBank/DDBJ whole genome shotgun (WGS) entry which is preliminary data.</text>
</comment>
<evidence type="ECO:0000259" key="2">
    <source>
        <dbReference type="Pfam" id="PF00156"/>
    </source>
</evidence>
<gene>
    <name evidence="3" type="ORF">GMA12_00720</name>
</gene>
<evidence type="ECO:0000313" key="4">
    <source>
        <dbReference type="Proteomes" id="UP000436989"/>
    </source>
</evidence>
<organism evidence="3 4">
    <name type="scientific">Kocuria sediminis</name>
    <dbReference type="NCBI Taxonomy" id="1038857"/>
    <lineage>
        <taxon>Bacteria</taxon>
        <taxon>Bacillati</taxon>
        <taxon>Actinomycetota</taxon>
        <taxon>Actinomycetes</taxon>
        <taxon>Micrococcales</taxon>
        <taxon>Micrococcaceae</taxon>
        <taxon>Kocuria</taxon>
    </lineage>
</organism>
<accession>A0A6N8GHG2</accession>
<dbReference type="Proteomes" id="UP000436989">
    <property type="component" value="Unassembled WGS sequence"/>
</dbReference>
<dbReference type="PANTHER" id="PTHR47505">
    <property type="entry name" value="DNA UTILIZATION PROTEIN YHGH"/>
    <property type="match status" value="1"/>
</dbReference>
<reference evidence="3 4" key="1">
    <citation type="submission" date="2019-12" db="EMBL/GenBank/DDBJ databases">
        <authorList>
            <person name="Shi Y."/>
        </authorList>
    </citation>
    <scope>NUCLEOTIDE SEQUENCE [LARGE SCALE GENOMIC DNA]</scope>
    <source>
        <strain evidence="3 4">JCM 17929</strain>
    </source>
</reference>
<dbReference type="RefSeq" id="WP_156266281.1">
    <property type="nucleotide sequence ID" value="NZ_WOGU01000001.1"/>
</dbReference>
<dbReference type="EMBL" id="WOGU01000001">
    <property type="protein sequence ID" value="MUN61687.1"/>
    <property type="molecule type" value="Genomic_DNA"/>
</dbReference>
<dbReference type="Gene3D" id="3.40.50.2020">
    <property type="match status" value="1"/>
</dbReference>